<feature type="domain" description="Methyltransferase FkbM" evidence="1">
    <location>
        <begin position="82"/>
        <end position="241"/>
    </location>
</feature>
<evidence type="ECO:0000259" key="1">
    <source>
        <dbReference type="Pfam" id="PF05050"/>
    </source>
</evidence>
<comment type="caution">
    <text evidence="2">The sequence shown here is derived from an EMBL/GenBank/DDBJ whole genome shotgun (WGS) entry which is preliminary data.</text>
</comment>
<dbReference type="GO" id="GO:0032259">
    <property type="term" value="P:methylation"/>
    <property type="evidence" value="ECO:0007669"/>
    <property type="project" value="UniProtKB-KW"/>
</dbReference>
<gene>
    <name evidence="2" type="ORF">KK137_00720</name>
</gene>
<dbReference type="EMBL" id="JAHFVK010000001">
    <property type="protein sequence ID" value="MBT2132843.1"/>
    <property type="molecule type" value="Genomic_DNA"/>
</dbReference>
<accession>A0ABS5VZ96</accession>
<reference evidence="2 3" key="1">
    <citation type="submission" date="2021-05" db="EMBL/GenBank/DDBJ databases">
        <title>Croceibacterium sp. LX-88 genome sequence.</title>
        <authorList>
            <person name="Luo X."/>
        </authorList>
    </citation>
    <scope>NUCLEOTIDE SEQUENCE [LARGE SCALE GENOMIC DNA]</scope>
    <source>
        <strain evidence="2 3">LX-88</strain>
    </source>
</reference>
<evidence type="ECO:0000313" key="2">
    <source>
        <dbReference type="EMBL" id="MBT2132843.1"/>
    </source>
</evidence>
<dbReference type="Pfam" id="PF05050">
    <property type="entry name" value="Methyltransf_21"/>
    <property type="match status" value="1"/>
</dbReference>
<name>A0ABS5VZ96_9SPHN</name>
<dbReference type="InterPro" id="IPR052514">
    <property type="entry name" value="SAM-dependent_MTase"/>
</dbReference>
<dbReference type="InterPro" id="IPR006342">
    <property type="entry name" value="FkbM_mtfrase"/>
</dbReference>
<dbReference type="SUPFAM" id="SSF53335">
    <property type="entry name" value="S-adenosyl-L-methionine-dependent methyltransferases"/>
    <property type="match status" value="1"/>
</dbReference>
<dbReference type="NCBIfam" id="TIGR01444">
    <property type="entry name" value="fkbM_fam"/>
    <property type="match status" value="1"/>
</dbReference>
<dbReference type="PANTHER" id="PTHR34203:SF15">
    <property type="entry name" value="SLL1173 PROTEIN"/>
    <property type="match status" value="1"/>
</dbReference>
<keyword evidence="2" id="KW-0489">Methyltransferase</keyword>
<dbReference type="RefSeq" id="WP_214533989.1">
    <property type="nucleotide sequence ID" value="NZ_JAHFVK010000001.1"/>
</dbReference>
<dbReference type="PANTHER" id="PTHR34203">
    <property type="entry name" value="METHYLTRANSFERASE, FKBM FAMILY PROTEIN"/>
    <property type="match status" value="1"/>
</dbReference>
<keyword evidence="2" id="KW-0808">Transferase</keyword>
<organism evidence="2 3">
    <name type="scientific">Croceibacterium selenioxidans</name>
    <dbReference type="NCBI Taxonomy" id="2838833"/>
    <lineage>
        <taxon>Bacteria</taxon>
        <taxon>Pseudomonadati</taxon>
        <taxon>Pseudomonadota</taxon>
        <taxon>Alphaproteobacteria</taxon>
        <taxon>Sphingomonadales</taxon>
        <taxon>Erythrobacteraceae</taxon>
        <taxon>Croceibacterium</taxon>
    </lineage>
</organism>
<keyword evidence="3" id="KW-1185">Reference proteome</keyword>
<evidence type="ECO:0000313" key="3">
    <source>
        <dbReference type="Proteomes" id="UP000811255"/>
    </source>
</evidence>
<dbReference type="Gene3D" id="3.40.50.150">
    <property type="entry name" value="Vaccinia Virus protein VP39"/>
    <property type="match status" value="1"/>
</dbReference>
<proteinExistence type="predicted"/>
<dbReference type="Proteomes" id="UP000811255">
    <property type="component" value="Unassembled WGS sequence"/>
</dbReference>
<protein>
    <submittedName>
        <fullName evidence="2">FkbM family methyltransferase</fullName>
    </submittedName>
</protein>
<dbReference type="GO" id="GO:0008168">
    <property type="term" value="F:methyltransferase activity"/>
    <property type="evidence" value="ECO:0007669"/>
    <property type="project" value="UniProtKB-KW"/>
</dbReference>
<dbReference type="InterPro" id="IPR029063">
    <property type="entry name" value="SAM-dependent_MTases_sf"/>
</dbReference>
<sequence>MSFWRYGIVKTAHKTVWLSTARVRSAWNRVTGQKPAHGPTAYGVRLWQRWDDRTFVYCRAGTYGRFLSDYLANRQDDFAFADVGANQGLYSLIAAKNPHCQQVIAFEPVAATFAALRANIAINLGAEKVTALNLGVSDKAERIEISVPRGHSGMATLRPSAGSNSETETIEVVSAVELDRLLDGALPLVIKVDVEGHEATVIEQLLTCSHAPRIECIFYEVDRRWSDKDLIAAMLRDAGFEAFKQVGRGHHFDVMASRSKSLA</sequence>